<comment type="caution">
    <text evidence="3">The sequence shown here is derived from an EMBL/GenBank/DDBJ whole genome shotgun (WGS) entry which is preliminary data.</text>
</comment>
<dbReference type="STRING" id="1432307.W9C197"/>
<dbReference type="SMART" id="SM00355">
    <property type="entry name" value="ZnF_C2H2"/>
    <property type="match status" value="2"/>
</dbReference>
<evidence type="ECO:0000259" key="2">
    <source>
        <dbReference type="SMART" id="SM00355"/>
    </source>
</evidence>
<accession>W9C197</accession>
<protein>
    <recommendedName>
        <fullName evidence="2">C2H2-type domain-containing protein</fullName>
    </recommendedName>
</protein>
<feature type="region of interest" description="Disordered" evidence="1">
    <location>
        <begin position="253"/>
        <end position="369"/>
    </location>
</feature>
<evidence type="ECO:0000256" key="1">
    <source>
        <dbReference type="SAM" id="MobiDB-lite"/>
    </source>
</evidence>
<dbReference type="EMBL" id="AYSA01000604">
    <property type="protein sequence ID" value="ESZ90572.1"/>
    <property type="molecule type" value="Genomic_DNA"/>
</dbReference>
<dbReference type="Gene3D" id="3.30.160.60">
    <property type="entry name" value="Classic Zinc Finger"/>
    <property type="match status" value="1"/>
</dbReference>
<evidence type="ECO:0000313" key="3">
    <source>
        <dbReference type="EMBL" id="ESZ90572.1"/>
    </source>
</evidence>
<dbReference type="OrthoDB" id="5388486at2759"/>
<evidence type="ECO:0000313" key="4">
    <source>
        <dbReference type="Proteomes" id="UP000019487"/>
    </source>
</evidence>
<feature type="region of interest" description="Disordered" evidence="1">
    <location>
        <begin position="646"/>
        <end position="668"/>
    </location>
</feature>
<name>W9C197_SCLBF</name>
<feature type="compositionally biased region" description="Polar residues" evidence="1">
    <location>
        <begin position="1"/>
        <end position="10"/>
    </location>
</feature>
<sequence length="701" mass="76728">MSRDNLSYSTMDPPFFQENRSNPQSFRHEDLMDIDASWMENIDPLLDAQVEFPDFDCQQDLQQQPLQRFITEPGRALFTAGPTMSRFDSVSRTVPRTFEPVGVFPRASRTRMISPSPSQELSSNCSSAQSPGAEAEWYHDVCYSSQGQDDYILPNTIHTTPTQHFSDIWTQPHTHPTQPTGYPCVNLSDVQGFADPQEIKFEADEAYTDMEMRTDYAIQASESGGHKLASHSLHYRDEGLGASIRDVASPPRAISAQASNNDCISTTSDADADVDAEGEVDVDVDVDVDTNAEVDIEAEIGSELLHPDVDIEEEEEASDTEYTPHPSIRNPRKRTSATKSISPPYTKRHRISKPSPTLKHSSKIPSGSLTCKQCSESGFKDNSTLQRHIASAHTRAFICVFDFAGCSSTFASKNEWKRHVSSQHLNLQAWVCTLGACGKVPLSSHSGSMISKKESAMVKTGMARGEVKGAEFNRKDLFTQHLRRMHAPFEVKRKGKRNLEWEERVRGLQRSCERVRREAPERLGCPVGGCKGKNGAGAWFEGRSCWDERMEHLGRHLERAGERVSVSVSVGGLGDVGVGVVVGVGVGGGERRVCIGSTGTAASEHKIRQEDDPLFVEWAVREKIIERGGRGEWTLCVGTTGHGWARKRNGGAGASGSGSGSVGGSATGSMSMSMSISADMCMGIKVEGEGDEDLDAEGEDE</sequence>
<keyword evidence="4" id="KW-1185">Reference proteome</keyword>
<dbReference type="PANTHER" id="PTHR23225:SF2">
    <property type="entry name" value="AT09679P-RELATED"/>
    <property type="match status" value="1"/>
</dbReference>
<feature type="compositionally biased region" description="Polar residues" evidence="1">
    <location>
        <begin position="354"/>
        <end position="369"/>
    </location>
</feature>
<feature type="compositionally biased region" description="Acidic residues" evidence="1">
    <location>
        <begin position="270"/>
        <end position="300"/>
    </location>
</feature>
<organism evidence="3 4">
    <name type="scientific">Sclerotinia borealis (strain F-4128)</name>
    <dbReference type="NCBI Taxonomy" id="1432307"/>
    <lineage>
        <taxon>Eukaryota</taxon>
        <taxon>Fungi</taxon>
        <taxon>Dikarya</taxon>
        <taxon>Ascomycota</taxon>
        <taxon>Pezizomycotina</taxon>
        <taxon>Leotiomycetes</taxon>
        <taxon>Helotiales</taxon>
        <taxon>Sclerotiniaceae</taxon>
        <taxon>Sclerotinia</taxon>
    </lineage>
</organism>
<feature type="domain" description="C2H2-type" evidence="2">
    <location>
        <begin position="397"/>
        <end position="424"/>
    </location>
</feature>
<proteinExistence type="predicted"/>
<dbReference type="Proteomes" id="UP000019487">
    <property type="component" value="Unassembled WGS sequence"/>
</dbReference>
<feature type="region of interest" description="Disordered" evidence="1">
    <location>
        <begin position="1"/>
        <end position="22"/>
    </location>
</feature>
<feature type="compositionally biased region" description="Gly residues" evidence="1">
    <location>
        <begin position="650"/>
        <end position="666"/>
    </location>
</feature>
<dbReference type="InterPro" id="IPR013087">
    <property type="entry name" value="Znf_C2H2_type"/>
</dbReference>
<feature type="compositionally biased region" description="Acidic residues" evidence="1">
    <location>
        <begin position="310"/>
        <end position="319"/>
    </location>
</feature>
<reference evidence="3 4" key="1">
    <citation type="journal article" date="2014" name="Genome Announc.">
        <title>Draft genome sequence of Sclerotinia borealis, a psychrophilic plant pathogenic fungus.</title>
        <authorList>
            <person name="Mardanov A.V."/>
            <person name="Beletsky A.V."/>
            <person name="Kadnikov V.V."/>
            <person name="Ignatov A.N."/>
            <person name="Ravin N.V."/>
        </authorList>
    </citation>
    <scope>NUCLEOTIDE SEQUENCE [LARGE SCALE GENOMIC DNA]</scope>
    <source>
        <strain evidence="4">F-4157</strain>
    </source>
</reference>
<feature type="domain" description="C2H2-type" evidence="2">
    <location>
        <begin position="369"/>
        <end position="393"/>
    </location>
</feature>
<gene>
    <name evidence="3" type="ORF">SBOR_9040</name>
</gene>
<dbReference type="HOGENOM" id="CLU_024592_1_0_1"/>
<dbReference type="InterPro" id="IPR039970">
    <property type="entry name" value="TF_Grauzone"/>
</dbReference>
<dbReference type="AlphaFoldDB" id="W9C197"/>
<dbReference type="PANTHER" id="PTHR23225">
    <property type="entry name" value="ZINC FINGER PROTEIN"/>
    <property type="match status" value="1"/>
</dbReference>
<feature type="compositionally biased region" description="Polar residues" evidence="1">
    <location>
        <begin position="256"/>
        <end position="268"/>
    </location>
</feature>
<dbReference type="GO" id="GO:0003700">
    <property type="term" value="F:DNA-binding transcription factor activity"/>
    <property type="evidence" value="ECO:0007669"/>
    <property type="project" value="InterPro"/>
</dbReference>